<dbReference type="InterPro" id="IPR003594">
    <property type="entry name" value="HATPase_dom"/>
</dbReference>
<gene>
    <name evidence="11" type="primary">gyrB</name>
    <name evidence="13" type="ORF">EDC39_10975</name>
</gene>
<evidence type="ECO:0000256" key="4">
    <source>
        <dbReference type="ARBA" id="ARBA00022723"/>
    </source>
</evidence>
<dbReference type="SUPFAM" id="SSF54211">
    <property type="entry name" value="Ribosomal protein S5 domain 2-like"/>
    <property type="match status" value="1"/>
</dbReference>
<dbReference type="NCBIfam" id="NF004189">
    <property type="entry name" value="PRK05644.1"/>
    <property type="match status" value="1"/>
</dbReference>
<dbReference type="Gene3D" id="3.40.50.670">
    <property type="match status" value="2"/>
</dbReference>
<dbReference type="InterPro" id="IPR001241">
    <property type="entry name" value="Topo_IIA"/>
</dbReference>
<dbReference type="PANTHER" id="PTHR45866">
    <property type="entry name" value="DNA GYRASE/TOPOISOMERASE SUBUNIT B"/>
    <property type="match status" value="1"/>
</dbReference>
<dbReference type="GO" id="GO:0005737">
    <property type="term" value="C:cytoplasm"/>
    <property type="evidence" value="ECO:0007669"/>
    <property type="project" value="UniProtKB-SubCell"/>
</dbReference>
<dbReference type="FunFam" id="3.30.230.10:FF:000005">
    <property type="entry name" value="DNA gyrase subunit B"/>
    <property type="match status" value="1"/>
</dbReference>
<dbReference type="InterPro" id="IPR000565">
    <property type="entry name" value="Topo_IIA_B"/>
</dbReference>
<feature type="site" description="Interaction with DNA" evidence="11">
    <location>
        <position position="459"/>
    </location>
</feature>
<evidence type="ECO:0000313" key="14">
    <source>
        <dbReference type="Proteomes" id="UP000324159"/>
    </source>
</evidence>
<dbReference type="EMBL" id="VNIB01000009">
    <property type="protein sequence ID" value="TYO97672.1"/>
    <property type="molecule type" value="Genomic_DNA"/>
</dbReference>
<protein>
    <recommendedName>
        <fullName evidence="11">DNA gyrase subunit B</fullName>
        <ecNumber evidence="11">5.6.2.2</ecNumber>
    </recommendedName>
</protein>
<evidence type="ECO:0000256" key="3">
    <source>
        <dbReference type="ARBA" id="ARBA00022490"/>
    </source>
</evidence>
<feature type="binding site" evidence="11">
    <location>
        <position position="508"/>
    </location>
    <ligand>
        <name>Mg(2+)</name>
        <dbReference type="ChEBI" id="CHEBI:18420"/>
        <label>2</label>
    </ligand>
</feature>
<evidence type="ECO:0000256" key="8">
    <source>
        <dbReference type="ARBA" id="ARBA00023029"/>
    </source>
</evidence>
<dbReference type="EC" id="5.6.2.2" evidence="11"/>
<feature type="binding site" evidence="11">
    <location>
        <position position="434"/>
    </location>
    <ligand>
        <name>Mg(2+)</name>
        <dbReference type="ChEBI" id="CHEBI:18420"/>
        <label>1</label>
        <note>catalytic</note>
    </ligand>
</feature>
<keyword evidence="4 11" id="KW-0479">Metal-binding</keyword>
<comment type="miscellaneous">
    <text evidence="11">Few gyrases are as efficient as E.coli at forming negative supercoils. Not all organisms have 2 type II topoisomerases; in organisms with a single type II topoisomerase this enzyme also has to decatenate newly replicated chromosomes.</text>
</comment>
<keyword evidence="9" id="KW-0238">DNA-binding</keyword>
<comment type="similarity">
    <text evidence="2 11">Belongs to the type II topoisomerase GyrB family.</text>
</comment>
<dbReference type="InterPro" id="IPR014721">
    <property type="entry name" value="Ribsml_uS5_D2-typ_fold_subgr"/>
</dbReference>
<feature type="binding site" evidence="11">
    <location>
        <position position="510"/>
    </location>
    <ligand>
        <name>Mg(2+)</name>
        <dbReference type="ChEBI" id="CHEBI:18420"/>
        <label>2</label>
    </ligand>
</feature>
<dbReference type="InterPro" id="IPR011557">
    <property type="entry name" value="GyrB"/>
</dbReference>
<evidence type="ECO:0000256" key="7">
    <source>
        <dbReference type="ARBA" id="ARBA00022842"/>
    </source>
</evidence>
<dbReference type="InterPro" id="IPR013506">
    <property type="entry name" value="Topo_IIA_bsu_dom2"/>
</dbReference>
<comment type="function">
    <text evidence="11">A type II topoisomerase that negatively supercoils closed circular double-stranded (ds) DNA in an ATP-dependent manner to modulate DNA topology and maintain chromosomes in an underwound state. Negative supercoiling favors strand separation, and DNA replication, transcription, recombination and repair, all of which involve strand separation. Also able to catalyze the interconversion of other topological isomers of dsDNA rings, including catenanes and knotted rings. Type II topoisomerases break and join 2 DNA strands simultaneously in an ATP-dependent manner.</text>
</comment>
<dbReference type="InterPro" id="IPR036890">
    <property type="entry name" value="HATPase_C_sf"/>
</dbReference>
<dbReference type="AlphaFoldDB" id="A0A5D3WJH1"/>
<proteinExistence type="inferred from homology"/>
<reference evidence="13 14" key="1">
    <citation type="submission" date="2019-07" db="EMBL/GenBank/DDBJ databases">
        <title>Genomic Encyclopedia of Type Strains, Phase IV (KMG-IV): sequencing the most valuable type-strain genomes for metagenomic binning, comparative biology and taxonomic classification.</title>
        <authorList>
            <person name="Goeker M."/>
        </authorList>
    </citation>
    <scope>NUCLEOTIDE SEQUENCE [LARGE SCALE GENOMIC DNA]</scope>
    <source>
        <strain evidence="13 14">SS015</strain>
    </source>
</reference>
<dbReference type="GO" id="GO:0003677">
    <property type="term" value="F:DNA binding"/>
    <property type="evidence" value="ECO:0007669"/>
    <property type="project" value="UniProtKB-KW"/>
</dbReference>
<evidence type="ECO:0000256" key="2">
    <source>
        <dbReference type="ARBA" id="ARBA00010708"/>
    </source>
</evidence>
<feature type="site" description="Interaction with DNA" evidence="11">
    <location>
        <position position="462"/>
    </location>
</feature>
<dbReference type="FunFam" id="3.30.565.10:FF:000002">
    <property type="entry name" value="DNA gyrase subunit B"/>
    <property type="match status" value="1"/>
</dbReference>
<dbReference type="GO" id="GO:0046872">
    <property type="term" value="F:metal ion binding"/>
    <property type="evidence" value="ECO:0007669"/>
    <property type="project" value="UniProtKB-KW"/>
</dbReference>
<comment type="subunit">
    <text evidence="11">Heterotetramer, composed of two GyrA and two GyrB chains. In the heterotetramer, GyrA contains the active site tyrosine that forms a transient covalent intermediate with DNA, while GyrB binds cofactors and catalyzes ATP hydrolysis.</text>
</comment>
<dbReference type="Pfam" id="PF00204">
    <property type="entry name" value="DNA_gyraseB"/>
    <property type="match status" value="1"/>
</dbReference>
<keyword evidence="10 11" id="KW-0413">Isomerase</keyword>
<evidence type="ECO:0000256" key="1">
    <source>
        <dbReference type="ARBA" id="ARBA00000185"/>
    </source>
</evidence>
<dbReference type="NCBIfam" id="NF011501">
    <property type="entry name" value="PRK14939.1"/>
    <property type="match status" value="1"/>
</dbReference>
<dbReference type="NCBIfam" id="TIGR01059">
    <property type="entry name" value="gyrB"/>
    <property type="match status" value="1"/>
</dbReference>
<dbReference type="Proteomes" id="UP000324159">
    <property type="component" value="Unassembled WGS sequence"/>
</dbReference>
<evidence type="ECO:0000256" key="6">
    <source>
        <dbReference type="ARBA" id="ARBA00022840"/>
    </source>
</evidence>
<dbReference type="PANTHER" id="PTHR45866:SF1">
    <property type="entry name" value="DNA GYRASE SUBUNIT B, MITOCHONDRIAL"/>
    <property type="match status" value="1"/>
</dbReference>
<dbReference type="PROSITE" id="PS00177">
    <property type="entry name" value="TOPOISOMERASE_II"/>
    <property type="match status" value="1"/>
</dbReference>
<evidence type="ECO:0000313" key="13">
    <source>
        <dbReference type="EMBL" id="TYO97672.1"/>
    </source>
</evidence>
<dbReference type="FunFam" id="3.40.50.670:FF:000004">
    <property type="entry name" value="DNA gyrase subunit B"/>
    <property type="match status" value="1"/>
</dbReference>
<keyword evidence="14" id="KW-1185">Reference proteome</keyword>
<comment type="caution">
    <text evidence="13">The sequence shown here is derived from an EMBL/GenBank/DDBJ whole genome shotgun (WGS) entry which is preliminary data.</text>
</comment>
<keyword evidence="3 11" id="KW-0963">Cytoplasm</keyword>
<dbReference type="InterPro" id="IPR002288">
    <property type="entry name" value="DNA_gyrase_B_C"/>
</dbReference>
<comment type="cofactor">
    <cofactor evidence="11">
        <name>Mg(2+)</name>
        <dbReference type="ChEBI" id="CHEBI:18420"/>
    </cofactor>
    <cofactor evidence="11">
        <name>Mn(2+)</name>
        <dbReference type="ChEBI" id="CHEBI:29035"/>
    </cofactor>
    <cofactor evidence="11">
        <name>Ca(2+)</name>
        <dbReference type="ChEBI" id="CHEBI:29108"/>
    </cofactor>
    <text evidence="11">Binds two Mg(2+) per subunit. The magnesium ions form salt bridges with both the protein and the DNA. Can also accept other divalent metal cations, such as Mn(2+) or Ca(2+).</text>
</comment>
<accession>A0A5D3WJH1</accession>
<sequence>MGISMSEEKQQKGYQADSIQVLEGLEAVRKRPAMYIGSTGLNGLHHLVYEVVDNSIDEALAGHCDDILVTLHADSSVTVLDNGRGIPVDIHKTQNKPAAEVVMTVLHAGGKFDDKGEGAYKVSGGLHGVGVSVVNALSSHLELKIWRDGHVWTQSYDRGVPTGPLTRGAETKRHGTSVTFWPDPEIFETTEFSFEILSRRLRELAFLNAGVKIRIQDERTDKEHVFQYEGGIISFVEYLNRAKNALHPKPIYIRGVKDNCDIEIAIQYNDGYDEKIFSFTNNINTHEGGTHLSGFKAALTRTMNTYASSNNLLKNLKTTISGDDLREGMAAVISVKIPNPQFEGQTKTKLGNSEVKGYVETLMNEKLAEFLEENPTIARRILEKGIEAARAREAARKARDLTRRKGALDSLALPGKLADCQEKDPALCEIYLVEGDSAGGSAKQGRDRRYQAILPLKGKILNVEKARFDKMLTSNEIRTLITAMGTGIGKDDFDISKLRYHRIIIMTDADVDGSHIRTLLLTFFFRQMPEIVERGHLYIAQPPLYKVKRGKKEIYLKDEMALQEYLLAEGVEGVSLELPEMGKTLRGKQIIPTLRQIISFNAQFERKVQKGINREVLRIFVEGKMQNGYGDLDDLTPVAEQLRQLEPRGEYQVFDEPPRILFSLGNVRARIDRSTLELLSSHEYKLLLQAYRQVENICHRQEANVTLDDGREETFDNRQDLLNFFLDRARKGQYIQRYKGLGEMNPEQLWETTMDPEKRVLLQVKVEDAVEADEIFTVLMGDQVEPRREFIENNALNVSNLDI</sequence>
<keyword evidence="6 11" id="KW-0067">ATP-binding</keyword>
<dbReference type="GO" id="GO:0006265">
    <property type="term" value="P:DNA topological change"/>
    <property type="evidence" value="ECO:0007669"/>
    <property type="project" value="UniProtKB-UniRule"/>
</dbReference>
<keyword evidence="8 11" id="KW-0799">Topoisomerase</keyword>
<dbReference type="SMART" id="SM00387">
    <property type="entry name" value="HATPase_c"/>
    <property type="match status" value="1"/>
</dbReference>
<comment type="subcellular location">
    <subcellularLocation>
        <location evidence="11">Cytoplasm</location>
    </subcellularLocation>
</comment>
<dbReference type="Pfam" id="PF02518">
    <property type="entry name" value="HATPase_c"/>
    <property type="match status" value="1"/>
</dbReference>
<organism evidence="13 14">
    <name type="scientific">Geothermobacter ehrlichii</name>
    <dbReference type="NCBI Taxonomy" id="213224"/>
    <lineage>
        <taxon>Bacteria</taxon>
        <taxon>Pseudomonadati</taxon>
        <taxon>Thermodesulfobacteriota</taxon>
        <taxon>Desulfuromonadia</taxon>
        <taxon>Desulfuromonadales</taxon>
        <taxon>Geothermobacteraceae</taxon>
        <taxon>Geothermobacter</taxon>
    </lineage>
</organism>
<feature type="binding site" evidence="11">
    <location>
        <position position="508"/>
    </location>
    <ligand>
        <name>Mg(2+)</name>
        <dbReference type="ChEBI" id="CHEBI:18420"/>
        <label>1</label>
        <note>catalytic</note>
    </ligand>
</feature>
<dbReference type="HAMAP" id="MF_01898">
    <property type="entry name" value="GyrB"/>
    <property type="match status" value="1"/>
</dbReference>
<dbReference type="InterPro" id="IPR013759">
    <property type="entry name" value="Topo_IIA_B_C"/>
</dbReference>
<dbReference type="InterPro" id="IPR018522">
    <property type="entry name" value="TopoIIA_CS"/>
</dbReference>
<dbReference type="InterPro" id="IPR020568">
    <property type="entry name" value="Ribosomal_Su5_D2-typ_SF"/>
</dbReference>
<dbReference type="CDD" id="cd00822">
    <property type="entry name" value="TopoII_Trans_DNA_gyrase"/>
    <property type="match status" value="1"/>
</dbReference>
<evidence type="ECO:0000256" key="10">
    <source>
        <dbReference type="ARBA" id="ARBA00023235"/>
    </source>
</evidence>
<dbReference type="GO" id="GO:0003918">
    <property type="term" value="F:DNA topoisomerase type II (double strand cut, ATP-hydrolyzing) activity"/>
    <property type="evidence" value="ECO:0007669"/>
    <property type="project" value="UniProtKB-UniRule"/>
</dbReference>
<dbReference type="Pfam" id="PF01751">
    <property type="entry name" value="Toprim"/>
    <property type="match status" value="1"/>
</dbReference>
<dbReference type="InterPro" id="IPR034160">
    <property type="entry name" value="TOPRIM_GyrB"/>
</dbReference>
<dbReference type="GO" id="GO:0005694">
    <property type="term" value="C:chromosome"/>
    <property type="evidence" value="ECO:0007669"/>
    <property type="project" value="InterPro"/>
</dbReference>
<dbReference type="Gene3D" id="3.30.230.10">
    <property type="match status" value="1"/>
</dbReference>
<keyword evidence="7 11" id="KW-0460">Magnesium</keyword>
<keyword evidence="5 11" id="KW-0547">Nucleotide-binding</keyword>
<feature type="domain" description="Toprim" evidence="12">
    <location>
        <begin position="428"/>
        <end position="543"/>
    </location>
</feature>
<dbReference type="Pfam" id="PF00986">
    <property type="entry name" value="DNA_gyraseB_C"/>
    <property type="match status" value="1"/>
</dbReference>
<dbReference type="SMART" id="SM00433">
    <property type="entry name" value="TOP2c"/>
    <property type="match status" value="1"/>
</dbReference>
<dbReference type="CDD" id="cd03366">
    <property type="entry name" value="TOPRIM_TopoIIA_GyrB"/>
    <property type="match status" value="1"/>
</dbReference>
<dbReference type="GO" id="GO:0006261">
    <property type="term" value="P:DNA-templated DNA replication"/>
    <property type="evidence" value="ECO:0007669"/>
    <property type="project" value="UniProtKB-UniRule"/>
</dbReference>
<evidence type="ECO:0000256" key="11">
    <source>
        <dbReference type="HAMAP-Rule" id="MF_01898"/>
    </source>
</evidence>
<dbReference type="GO" id="GO:0005524">
    <property type="term" value="F:ATP binding"/>
    <property type="evidence" value="ECO:0007669"/>
    <property type="project" value="UniProtKB-UniRule"/>
</dbReference>
<evidence type="ECO:0000256" key="5">
    <source>
        <dbReference type="ARBA" id="ARBA00022741"/>
    </source>
</evidence>
<dbReference type="FunFam" id="3.40.50.670:FF:000007">
    <property type="entry name" value="DNA gyrase subunit B"/>
    <property type="match status" value="1"/>
</dbReference>
<evidence type="ECO:0000256" key="9">
    <source>
        <dbReference type="ARBA" id="ARBA00023125"/>
    </source>
</evidence>
<dbReference type="CDD" id="cd16928">
    <property type="entry name" value="HATPase_GyrB-like"/>
    <property type="match status" value="1"/>
</dbReference>
<dbReference type="PRINTS" id="PR00418">
    <property type="entry name" value="TPI2FAMILY"/>
</dbReference>
<dbReference type="PRINTS" id="PR01159">
    <property type="entry name" value="DNAGYRASEB"/>
</dbReference>
<dbReference type="InterPro" id="IPR006171">
    <property type="entry name" value="TOPRIM_dom"/>
</dbReference>
<dbReference type="InterPro" id="IPR013760">
    <property type="entry name" value="Topo_IIA-like_dom_sf"/>
</dbReference>
<dbReference type="Pfam" id="PF21249">
    <property type="entry name" value="GyrB_hook"/>
    <property type="match status" value="1"/>
</dbReference>
<dbReference type="InterPro" id="IPR049353">
    <property type="entry name" value="GyrB_hook"/>
</dbReference>
<comment type="catalytic activity">
    <reaction evidence="1 11">
        <text>ATP-dependent breakage, passage and rejoining of double-stranded DNA.</text>
        <dbReference type="EC" id="5.6.2.2"/>
    </reaction>
</comment>
<dbReference type="SUPFAM" id="SSF56719">
    <property type="entry name" value="Type II DNA topoisomerase"/>
    <property type="match status" value="1"/>
</dbReference>
<name>A0A5D3WJH1_9BACT</name>
<dbReference type="PROSITE" id="PS50880">
    <property type="entry name" value="TOPRIM"/>
    <property type="match status" value="1"/>
</dbReference>
<dbReference type="Gene3D" id="3.30.565.10">
    <property type="entry name" value="Histidine kinase-like ATPase, C-terminal domain"/>
    <property type="match status" value="1"/>
</dbReference>
<evidence type="ECO:0000259" key="12">
    <source>
        <dbReference type="PROSITE" id="PS50880"/>
    </source>
</evidence>
<dbReference type="SUPFAM" id="SSF55874">
    <property type="entry name" value="ATPase domain of HSP90 chaperone/DNA topoisomerase II/histidine kinase"/>
    <property type="match status" value="1"/>
</dbReference>